<evidence type="ECO:0000313" key="2">
    <source>
        <dbReference type="Proteomes" id="UP000277928"/>
    </source>
</evidence>
<reference evidence="1 2" key="1">
    <citation type="submission" date="2018-08" db="EMBL/GenBank/DDBJ databases">
        <authorList>
            <person name="Laetsch R D."/>
            <person name="Stevens L."/>
            <person name="Kumar S."/>
            <person name="Blaxter L. M."/>
        </authorList>
    </citation>
    <scope>NUCLEOTIDE SEQUENCE [LARGE SCALE GENOMIC DNA]</scope>
</reference>
<gene>
    <name evidence="1" type="ORF">NLS_LOCUS86</name>
</gene>
<dbReference type="Proteomes" id="UP000277928">
    <property type="component" value="Unassembled WGS sequence"/>
</dbReference>
<dbReference type="AlphaFoldDB" id="A0A3P6RZI7"/>
<evidence type="ECO:0000313" key="1">
    <source>
        <dbReference type="EMBL" id="VDK67346.1"/>
    </source>
</evidence>
<accession>A0A3P6RZI7</accession>
<name>A0A3P6RZI7_LITSI</name>
<dbReference type="EMBL" id="UYRX01000002">
    <property type="protein sequence ID" value="VDK67346.1"/>
    <property type="molecule type" value="Genomic_DNA"/>
</dbReference>
<keyword evidence="2" id="KW-1185">Reference proteome</keyword>
<protein>
    <submittedName>
        <fullName evidence="1">Uncharacterized protein</fullName>
    </submittedName>
</protein>
<proteinExistence type="predicted"/>
<sequence>MTLYGCAAMIFRAHRFAAVPSSARNSPIRKRTEPILDGKNEKCDELLLVAFDVHRELDYSNYEGFLCETKEKKSIVTLRLPF</sequence>
<organism evidence="1 2">
    <name type="scientific">Litomosoides sigmodontis</name>
    <name type="common">Filarial nematode worm</name>
    <dbReference type="NCBI Taxonomy" id="42156"/>
    <lineage>
        <taxon>Eukaryota</taxon>
        <taxon>Metazoa</taxon>
        <taxon>Ecdysozoa</taxon>
        <taxon>Nematoda</taxon>
        <taxon>Chromadorea</taxon>
        <taxon>Rhabditida</taxon>
        <taxon>Spirurina</taxon>
        <taxon>Spiruromorpha</taxon>
        <taxon>Filarioidea</taxon>
        <taxon>Onchocercidae</taxon>
        <taxon>Litomosoides</taxon>
    </lineage>
</organism>